<dbReference type="EMBL" id="CP107246">
    <property type="protein sequence ID" value="WIM05769.1"/>
    <property type="molecule type" value="Genomic_DNA"/>
</dbReference>
<proteinExistence type="predicted"/>
<keyword evidence="1" id="KW-0812">Transmembrane</keyword>
<feature type="transmembrane region" description="Helical" evidence="1">
    <location>
        <begin position="20"/>
        <end position="46"/>
    </location>
</feature>
<reference evidence="3" key="1">
    <citation type="journal article" date="2023" name="Nat. Microbiol.">
        <title>Enrichment and characterization of a nitric oxide-reducing microbial community in a continuous bioreactor.</title>
        <authorList>
            <person name="Garrido-Amador P."/>
            <person name="Stortenbeker N."/>
            <person name="Wessels H.J.C.T."/>
            <person name="Speth D.R."/>
            <person name="Garcia-Heredia I."/>
            <person name="Kartal B."/>
        </authorList>
    </citation>
    <scope>NUCLEOTIDE SEQUENCE</scope>
    <source>
        <strain evidence="3">MAG1</strain>
    </source>
</reference>
<gene>
    <name evidence="3" type="ORF">OHM77_00340</name>
</gene>
<evidence type="ECO:0000313" key="3">
    <source>
        <dbReference type="EMBL" id="WIM05769.1"/>
    </source>
</evidence>
<accession>A0AA49FKM9</accession>
<dbReference type="InterPro" id="IPR012495">
    <property type="entry name" value="TadE-like_dom"/>
</dbReference>
<name>A0AA49FKM9_9PROT</name>
<dbReference type="KEGG" id="npv:OHM77_00340"/>
<dbReference type="Pfam" id="PF07811">
    <property type="entry name" value="TadE"/>
    <property type="match status" value="1"/>
</dbReference>
<evidence type="ECO:0000256" key="1">
    <source>
        <dbReference type="SAM" id="Phobius"/>
    </source>
</evidence>
<keyword evidence="1" id="KW-0472">Membrane</keyword>
<evidence type="ECO:0000259" key="2">
    <source>
        <dbReference type="Pfam" id="PF07811"/>
    </source>
</evidence>
<dbReference type="AlphaFoldDB" id="A0AA49FKM9"/>
<sequence>MPAYRRHAPGRRRQGGAAAIEFALIFILFFVLFYAIVAYSLAMLLMQGFTQAAEEGARAAISVNPIAFGSDADYAAGVEAAARGRATAALSWLPGKAYQQVIGGNNISANLTGSVITVTVTYPNYSTNGLVPTLTIPLIGAVPRVPTNLVGEASLQI</sequence>
<dbReference type="Proteomes" id="UP001234916">
    <property type="component" value="Chromosome"/>
</dbReference>
<feature type="domain" description="TadE-like" evidence="2">
    <location>
        <begin position="16"/>
        <end position="58"/>
    </location>
</feature>
<organism evidence="3">
    <name type="scientific">Candidatus Nitricoxidivorans perseverans</name>
    <dbReference type="NCBI Taxonomy" id="2975601"/>
    <lineage>
        <taxon>Bacteria</taxon>
        <taxon>Pseudomonadati</taxon>
        <taxon>Pseudomonadota</taxon>
        <taxon>Betaproteobacteria</taxon>
        <taxon>Nitrosomonadales</taxon>
        <taxon>Sterolibacteriaceae</taxon>
        <taxon>Candidatus Nitricoxidivorans</taxon>
    </lineage>
</organism>
<keyword evidence="1" id="KW-1133">Transmembrane helix</keyword>
<protein>
    <submittedName>
        <fullName evidence="3">Pilus assembly protein</fullName>
    </submittedName>
</protein>